<reference evidence="12" key="1">
    <citation type="submission" date="2021-01" db="EMBL/GenBank/DDBJ databases">
        <authorList>
            <person name="Corre E."/>
            <person name="Pelletier E."/>
            <person name="Niang G."/>
            <person name="Scheremetjew M."/>
            <person name="Finn R."/>
            <person name="Kale V."/>
            <person name="Holt S."/>
            <person name="Cochrane G."/>
            <person name="Meng A."/>
            <person name="Brown T."/>
            <person name="Cohen L."/>
        </authorList>
    </citation>
    <scope>NUCLEOTIDE SEQUENCE</scope>
    <source>
        <strain evidence="12">CCMP1510</strain>
    </source>
</reference>
<dbReference type="InterPro" id="IPR005304">
    <property type="entry name" value="Rbsml_bgen_MeTrfase_EMG1/NEP1"/>
</dbReference>
<dbReference type="SUPFAM" id="SSF75217">
    <property type="entry name" value="alpha/beta knot"/>
    <property type="match status" value="1"/>
</dbReference>
<dbReference type="InterPro" id="IPR029026">
    <property type="entry name" value="tRNA_m1G_MTases_N"/>
</dbReference>
<keyword evidence="8" id="KW-0699">rRNA-binding</keyword>
<keyword evidence="3" id="KW-0690">Ribosome biogenesis</keyword>
<protein>
    <recommendedName>
        <fullName evidence="13">Ribosomal RNA small subunit methyltransferase NEP1</fullName>
    </recommendedName>
</protein>
<name>A0A7S3NDP7_9STRA</name>
<dbReference type="GO" id="GO:0032040">
    <property type="term" value="C:small-subunit processome"/>
    <property type="evidence" value="ECO:0007669"/>
    <property type="project" value="TreeGrafter"/>
</dbReference>
<feature type="region of interest" description="Disordered" evidence="11">
    <location>
        <begin position="1"/>
        <end position="25"/>
    </location>
</feature>
<keyword evidence="5" id="KW-0489">Methyltransferase</keyword>
<dbReference type="CDD" id="cd18088">
    <property type="entry name" value="Nep1-like"/>
    <property type="match status" value="1"/>
</dbReference>
<dbReference type="GO" id="GO:0070037">
    <property type="term" value="F:rRNA (pseudouridine) methyltransferase activity"/>
    <property type="evidence" value="ECO:0007669"/>
    <property type="project" value="InterPro"/>
</dbReference>
<evidence type="ECO:0000256" key="4">
    <source>
        <dbReference type="ARBA" id="ARBA00022552"/>
    </source>
</evidence>
<keyword evidence="4" id="KW-0698">rRNA processing</keyword>
<dbReference type="AlphaFoldDB" id="A0A7S3NDP7"/>
<keyword evidence="6" id="KW-0808">Transferase</keyword>
<comment type="similarity">
    <text evidence="2">Belongs to the class IV-like SAM-binding methyltransferase superfamily. RNA methyltransferase NEP1 family.</text>
</comment>
<gene>
    <name evidence="12" type="ORF">ALAG00032_LOCUS1130</name>
</gene>
<evidence type="ECO:0000256" key="10">
    <source>
        <dbReference type="ARBA" id="ARBA00023242"/>
    </source>
</evidence>
<dbReference type="InterPro" id="IPR029028">
    <property type="entry name" value="Alpha/beta_knot_MTases"/>
</dbReference>
<evidence type="ECO:0000256" key="5">
    <source>
        <dbReference type="ARBA" id="ARBA00022603"/>
    </source>
</evidence>
<keyword evidence="9" id="KW-0694">RNA-binding</keyword>
<comment type="subcellular location">
    <subcellularLocation>
        <location evidence="1">Nucleus</location>
        <location evidence="1">Nucleolus</location>
    </subcellularLocation>
</comment>
<evidence type="ECO:0000256" key="11">
    <source>
        <dbReference type="SAM" id="MobiDB-lite"/>
    </source>
</evidence>
<keyword evidence="7" id="KW-0949">S-adenosyl-L-methionine</keyword>
<evidence type="ECO:0000256" key="7">
    <source>
        <dbReference type="ARBA" id="ARBA00022691"/>
    </source>
</evidence>
<evidence type="ECO:0000256" key="3">
    <source>
        <dbReference type="ARBA" id="ARBA00022517"/>
    </source>
</evidence>
<dbReference type="GO" id="GO:0070475">
    <property type="term" value="P:rRNA base methylation"/>
    <property type="evidence" value="ECO:0007669"/>
    <property type="project" value="InterPro"/>
</dbReference>
<dbReference type="EMBL" id="HBIJ01001567">
    <property type="protein sequence ID" value="CAE0360400.1"/>
    <property type="molecule type" value="Transcribed_RNA"/>
</dbReference>
<sequence>MSSSEIGGEPPAKRRKKSKKKKDDDAIIPDVVVQDSEENRKCIVILDEASLEIVKTRKGEFTLLNSDDHRTILSKHDRDPAECRPDIAHQELMAALDSPLNKAGLLKVYVRTKQNVLIDVHPMVRVPRTYKRFAGLMCQLLHKLKIRAADAPQTLFKVIKNPVERHLPPGTLLYGFSKNGTKYSPHHFAASLPDNKPIALVFGAMATGSISRDNHPSMLDMVCVSDYPLSGAVAMNRVLGAIEARWGIN</sequence>
<evidence type="ECO:0008006" key="13">
    <source>
        <dbReference type="Google" id="ProtNLM"/>
    </source>
</evidence>
<evidence type="ECO:0000313" key="12">
    <source>
        <dbReference type="EMBL" id="CAE0360400.1"/>
    </source>
</evidence>
<keyword evidence="10" id="KW-0539">Nucleus</keyword>
<evidence type="ECO:0000256" key="8">
    <source>
        <dbReference type="ARBA" id="ARBA00022730"/>
    </source>
</evidence>
<dbReference type="Gene3D" id="3.40.1280.10">
    <property type="match status" value="1"/>
</dbReference>
<dbReference type="Pfam" id="PF03587">
    <property type="entry name" value="EMG1"/>
    <property type="match status" value="1"/>
</dbReference>
<dbReference type="PANTHER" id="PTHR12636">
    <property type="entry name" value="NEP1/MRA1"/>
    <property type="match status" value="1"/>
</dbReference>
<evidence type="ECO:0000256" key="1">
    <source>
        <dbReference type="ARBA" id="ARBA00004604"/>
    </source>
</evidence>
<evidence type="ECO:0000256" key="2">
    <source>
        <dbReference type="ARBA" id="ARBA00008115"/>
    </source>
</evidence>
<dbReference type="GO" id="GO:0019843">
    <property type="term" value="F:rRNA binding"/>
    <property type="evidence" value="ECO:0007669"/>
    <property type="project" value="UniProtKB-KW"/>
</dbReference>
<dbReference type="FunFam" id="3.40.1280.10:FF:000003">
    <property type="entry name" value="Ribosomal RNA small subunit methyltransferase"/>
    <property type="match status" value="1"/>
</dbReference>
<accession>A0A7S3NDP7</accession>
<evidence type="ECO:0000256" key="9">
    <source>
        <dbReference type="ARBA" id="ARBA00022884"/>
    </source>
</evidence>
<dbReference type="PANTHER" id="PTHR12636:SF5">
    <property type="entry name" value="RIBOSOMAL RNA SMALL SUBUNIT METHYLTRANSFERASE NEP1"/>
    <property type="match status" value="1"/>
</dbReference>
<proteinExistence type="inferred from homology"/>
<organism evidence="12">
    <name type="scientific">Aureoumbra lagunensis</name>
    <dbReference type="NCBI Taxonomy" id="44058"/>
    <lineage>
        <taxon>Eukaryota</taxon>
        <taxon>Sar</taxon>
        <taxon>Stramenopiles</taxon>
        <taxon>Ochrophyta</taxon>
        <taxon>Pelagophyceae</taxon>
        <taxon>Pelagomonadales</taxon>
        <taxon>Aureoumbra</taxon>
    </lineage>
</organism>
<evidence type="ECO:0000256" key="6">
    <source>
        <dbReference type="ARBA" id="ARBA00022679"/>
    </source>
</evidence>